<feature type="region of interest" description="Disordered" evidence="5">
    <location>
        <begin position="83"/>
        <end position="120"/>
    </location>
</feature>
<dbReference type="Pfam" id="PF00628">
    <property type="entry name" value="PHD"/>
    <property type="match status" value="1"/>
</dbReference>
<keyword evidence="3" id="KW-0862">Zinc</keyword>
<evidence type="ECO:0000256" key="5">
    <source>
        <dbReference type="SAM" id="MobiDB-lite"/>
    </source>
</evidence>
<dbReference type="SMART" id="SM00249">
    <property type="entry name" value="PHD"/>
    <property type="match status" value="1"/>
</dbReference>
<dbReference type="Gene3D" id="3.30.40.10">
    <property type="entry name" value="Zinc/RING finger domain, C3HC4 (zinc finger)"/>
    <property type="match status" value="1"/>
</dbReference>
<keyword evidence="7" id="KW-1185">Reference proteome</keyword>
<accession>A0AAJ7DX94</accession>
<dbReference type="PROSITE" id="PS01359">
    <property type="entry name" value="ZF_PHD_1"/>
    <property type="match status" value="1"/>
</dbReference>
<reference evidence="8" key="1">
    <citation type="submission" date="2025-08" db="UniProtKB">
        <authorList>
            <consortium name="RefSeq"/>
        </authorList>
    </citation>
    <scope>IDENTIFICATION</scope>
</reference>
<evidence type="ECO:0000256" key="4">
    <source>
        <dbReference type="PROSITE-ProRule" id="PRU00146"/>
    </source>
</evidence>
<dbReference type="PROSITE" id="PS50016">
    <property type="entry name" value="ZF_PHD_2"/>
    <property type="match status" value="1"/>
</dbReference>
<evidence type="ECO:0000256" key="3">
    <source>
        <dbReference type="ARBA" id="ARBA00022833"/>
    </source>
</evidence>
<gene>
    <name evidence="8" type="primary">LOC105363727</name>
</gene>
<organism evidence="7 8">
    <name type="scientific">Ceratosolen solmsi marchali</name>
    <dbReference type="NCBI Taxonomy" id="326594"/>
    <lineage>
        <taxon>Eukaryota</taxon>
        <taxon>Metazoa</taxon>
        <taxon>Ecdysozoa</taxon>
        <taxon>Arthropoda</taxon>
        <taxon>Hexapoda</taxon>
        <taxon>Insecta</taxon>
        <taxon>Pterygota</taxon>
        <taxon>Neoptera</taxon>
        <taxon>Endopterygota</taxon>
        <taxon>Hymenoptera</taxon>
        <taxon>Apocrita</taxon>
        <taxon>Proctotrupomorpha</taxon>
        <taxon>Chalcidoidea</taxon>
        <taxon>Agaonidae</taxon>
        <taxon>Agaoninae</taxon>
        <taxon>Ceratosolen</taxon>
    </lineage>
</organism>
<evidence type="ECO:0000256" key="1">
    <source>
        <dbReference type="ARBA" id="ARBA00022723"/>
    </source>
</evidence>
<dbReference type="InterPro" id="IPR011011">
    <property type="entry name" value="Znf_FYVE_PHD"/>
</dbReference>
<dbReference type="Proteomes" id="UP000695007">
    <property type="component" value="Unplaced"/>
</dbReference>
<dbReference type="InterPro" id="IPR001965">
    <property type="entry name" value="Znf_PHD"/>
</dbReference>
<keyword evidence="2 4" id="KW-0863">Zinc-finger</keyword>
<dbReference type="AlphaFoldDB" id="A0AAJ7DX94"/>
<dbReference type="SUPFAM" id="SSF57903">
    <property type="entry name" value="FYVE/PHD zinc finger"/>
    <property type="match status" value="1"/>
</dbReference>
<proteinExistence type="predicted"/>
<dbReference type="GO" id="GO:0008270">
    <property type="term" value="F:zinc ion binding"/>
    <property type="evidence" value="ECO:0007669"/>
    <property type="project" value="UniProtKB-KW"/>
</dbReference>
<evidence type="ECO:0000256" key="2">
    <source>
        <dbReference type="ARBA" id="ARBA00022771"/>
    </source>
</evidence>
<dbReference type="KEGG" id="csol:105363727"/>
<name>A0AAJ7DX94_9HYME</name>
<sequence>MTVKHHQITFEYILSREESKPMFSEYETSNTTSTSLTEEFIKALRLLHSTEAGSAEELRGLLLTSIVKRYGSTRTTLDRPLESEFQDQEELKEEPGRSYFANVAGNDEDDKDEVPRISIPDEGQNDSTVCKVCNVSEFGPLILLQCQECRELYHPLCHQPPITDVDVHKLDFLWWCMECERKASLQSNATKDEILCNSTWIHGN</sequence>
<evidence type="ECO:0000313" key="7">
    <source>
        <dbReference type="Proteomes" id="UP000695007"/>
    </source>
</evidence>
<dbReference type="RefSeq" id="XP_011499783.1">
    <property type="nucleotide sequence ID" value="XM_011501481.1"/>
</dbReference>
<keyword evidence="1" id="KW-0479">Metal-binding</keyword>
<dbReference type="InterPro" id="IPR019787">
    <property type="entry name" value="Znf_PHD-finger"/>
</dbReference>
<dbReference type="InterPro" id="IPR019786">
    <property type="entry name" value="Zinc_finger_PHD-type_CS"/>
</dbReference>
<dbReference type="GeneID" id="105363727"/>
<feature type="domain" description="PHD-type" evidence="6">
    <location>
        <begin position="127"/>
        <end position="182"/>
    </location>
</feature>
<dbReference type="InterPro" id="IPR013083">
    <property type="entry name" value="Znf_RING/FYVE/PHD"/>
</dbReference>
<evidence type="ECO:0000259" key="6">
    <source>
        <dbReference type="PROSITE" id="PS50016"/>
    </source>
</evidence>
<protein>
    <submittedName>
        <fullName evidence="8">Integrator complex subunit 12-like</fullName>
    </submittedName>
</protein>
<evidence type="ECO:0000313" key="8">
    <source>
        <dbReference type="RefSeq" id="XP_011499783.1"/>
    </source>
</evidence>